<dbReference type="CDD" id="cd04301">
    <property type="entry name" value="NAT_SF"/>
    <property type="match status" value="1"/>
</dbReference>
<dbReference type="GO" id="GO:0010485">
    <property type="term" value="F:histone H4 acetyltransferase activity"/>
    <property type="evidence" value="ECO:0007669"/>
    <property type="project" value="InterPro"/>
</dbReference>
<dbReference type="Proteomes" id="UP000030671">
    <property type="component" value="Unassembled WGS sequence"/>
</dbReference>
<proteinExistence type="inferred from homology"/>
<evidence type="ECO:0000256" key="2">
    <source>
        <dbReference type="ARBA" id="ARBA00004496"/>
    </source>
</evidence>
<keyword evidence="9" id="KW-0012">Acyltransferase</keyword>
<evidence type="ECO:0000256" key="1">
    <source>
        <dbReference type="ARBA" id="ARBA00004123"/>
    </source>
</evidence>
<dbReference type="STRING" id="747525.W4KPI8"/>
<gene>
    <name evidence="13" type="ORF">HETIRDRAFT_305325</name>
</gene>
<evidence type="ECO:0000256" key="7">
    <source>
        <dbReference type="ARBA" id="ARBA00022679"/>
    </source>
</evidence>
<dbReference type="GO" id="GO:0043998">
    <property type="term" value="F:histone H2A acetyltransferase activity"/>
    <property type="evidence" value="ECO:0007669"/>
    <property type="project" value="InterPro"/>
</dbReference>
<feature type="non-terminal residue" evidence="13">
    <location>
        <position position="1"/>
    </location>
</feature>
<feature type="domain" description="N-acetyltransferase" evidence="12">
    <location>
        <begin position="35"/>
        <end position="97"/>
    </location>
</feature>
<dbReference type="SUPFAM" id="SSF55729">
    <property type="entry name" value="Acyl-CoA N-acyltransferases (Nat)"/>
    <property type="match status" value="1"/>
</dbReference>
<evidence type="ECO:0000256" key="4">
    <source>
        <dbReference type="ARBA" id="ARBA00012950"/>
    </source>
</evidence>
<dbReference type="Gene3D" id="3.40.630.30">
    <property type="match status" value="1"/>
</dbReference>
<evidence type="ECO:0000313" key="13">
    <source>
        <dbReference type="EMBL" id="ETW87280.1"/>
    </source>
</evidence>
<dbReference type="GO" id="GO:0005634">
    <property type="term" value="C:nucleus"/>
    <property type="evidence" value="ECO:0007669"/>
    <property type="project" value="UniProtKB-SubCell"/>
</dbReference>
<dbReference type="RefSeq" id="XP_009541201.1">
    <property type="nucleotide sequence ID" value="XM_009542906.1"/>
</dbReference>
<comment type="subcellular location">
    <subcellularLocation>
        <location evidence="2">Cytoplasm</location>
    </subcellularLocation>
    <subcellularLocation>
        <location evidence="1">Nucleus</location>
    </subcellularLocation>
</comment>
<reference evidence="13 14" key="1">
    <citation type="journal article" date="2012" name="New Phytol.">
        <title>Insight into trade-off between wood decay and parasitism from the genome of a fungal forest pathogen.</title>
        <authorList>
            <person name="Olson A."/>
            <person name="Aerts A."/>
            <person name="Asiegbu F."/>
            <person name="Belbahri L."/>
            <person name="Bouzid O."/>
            <person name="Broberg A."/>
            <person name="Canback B."/>
            <person name="Coutinho P.M."/>
            <person name="Cullen D."/>
            <person name="Dalman K."/>
            <person name="Deflorio G."/>
            <person name="van Diepen L.T."/>
            <person name="Dunand C."/>
            <person name="Duplessis S."/>
            <person name="Durling M."/>
            <person name="Gonthier P."/>
            <person name="Grimwood J."/>
            <person name="Fossdal C.G."/>
            <person name="Hansson D."/>
            <person name="Henrissat B."/>
            <person name="Hietala A."/>
            <person name="Himmelstrand K."/>
            <person name="Hoffmeister D."/>
            <person name="Hogberg N."/>
            <person name="James T.Y."/>
            <person name="Karlsson M."/>
            <person name="Kohler A."/>
            <person name="Kues U."/>
            <person name="Lee Y.H."/>
            <person name="Lin Y.C."/>
            <person name="Lind M."/>
            <person name="Lindquist E."/>
            <person name="Lombard V."/>
            <person name="Lucas S."/>
            <person name="Lunden K."/>
            <person name="Morin E."/>
            <person name="Murat C."/>
            <person name="Park J."/>
            <person name="Raffaello T."/>
            <person name="Rouze P."/>
            <person name="Salamov A."/>
            <person name="Schmutz J."/>
            <person name="Solheim H."/>
            <person name="Stahlberg J."/>
            <person name="Velez H."/>
            <person name="de Vries R.P."/>
            <person name="Wiebenga A."/>
            <person name="Woodward S."/>
            <person name="Yakovlev I."/>
            <person name="Garbelotto M."/>
            <person name="Martin F."/>
            <person name="Grigoriev I.V."/>
            <person name="Stenlid J."/>
        </authorList>
    </citation>
    <scope>NUCLEOTIDE SEQUENCE [LARGE SCALE GENOMIC DNA]</scope>
    <source>
        <strain evidence="13 14">TC 32-1</strain>
    </source>
</reference>
<keyword evidence="14" id="KW-1185">Reference proteome</keyword>
<evidence type="ECO:0000256" key="3">
    <source>
        <dbReference type="ARBA" id="ARBA00008870"/>
    </source>
</evidence>
<keyword evidence="8" id="KW-0539">Nucleus</keyword>
<dbReference type="GeneID" id="20669318"/>
<dbReference type="InterPro" id="IPR000182">
    <property type="entry name" value="GNAT_dom"/>
</dbReference>
<evidence type="ECO:0000256" key="11">
    <source>
        <dbReference type="ARBA" id="ARBA00049524"/>
    </source>
</evidence>
<evidence type="ECO:0000313" key="14">
    <source>
        <dbReference type="Proteomes" id="UP000030671"/>
    </source>
</evidence>
<dbReference type="InterPro" id="IPR016181">
    <property type="entry name" value="Acyl_CoA_acyltransferase"/>
</dbReference>
<dbReference type="InParanoid" id="W4KPI8"/>
<dbReference type="eggNOG" id="KOG2488">
    <property type="taxonomic scope" value="Eukaryota"/>
</dbReference>
<evidence type="ECO:0000256" key="6">
    <source>
        <dbReference type="ARBA" id="ARBA00022490"/>
    </source>
</evidence>
<keyword evidence="7" id="KW-0808">Transferase</keyword>
<dbReference type="PANTHER" id="PTHR20531">
    <property type="entry name" value="N-ALPHA-ACETYLTRANSFERASE 40"/>
    <property type="match status" value="1"/>
</dbReference>
<dbReference type="AlphaFoldDB" id="W4KPI8"/>
<evidence type="ECO:0000259" key="12">
    <source>
        <dbReference type="Pfam" id="PF00583"/>
    </source>
</evidence>
<keyword evidence="6" id="KW-0963">Cytoplasm</keyword>
<dbReference type="GO" id="GO:0005737">
    <property type="term" value="C:cytoplasm"/>
    <property type="evidence" value="ECO:0007669"/>
    <property type="project" value="UniProtKB-SubCell"/>
</dbReference>
<dbReference type="HOGENOM" id="CLU_051699_1_2_1"/>
<evidence type="ECO:0000256" key="5">
    <source>
        <dbReference type="ARBA" id="ARBA00015043"/>
    </source>
</evidence>
<evidence type="ECO:0000256" key="8">
    <source>
        <dbReference type="ARBA" id="ARBA00023242"/>
    </source>
</evidence>
<sequence>SSMGWDPAEKQEQVFHADARFVLVREPPAAPGNGTAPGQIIACCVFRFEREEGQNVLYCYELQLLESARRNGLGRLLMQCLVDIGRRWRMSKIMLTVLRGIFAYPACLPID</sequence>
<dbReference type="OrthoDB" id="424551at2759"/>
<dbReference type="EMBL" id="KI925454">
    <property type="protein sequence ID" value="ETW87280.1"/>
    <property type="molecule type" value="Genomic_DNA"/>
</dbReference>
<evidence type="ECO:0000256" key="9">
    <source>
        <dbReference type="ARBA" id="ARBA00023315"/>
    </source>
</evidence>
<dbReference type="KEGG" id="hir:HETIRDRAFT_305325"/>
<comment type="catalytic activity">
    <reaction evidence="11">
        <text>N-terminal L-seryl-[histone H4] + acetyl-CoA = N-terminal N(alpha)-acetyl-L-seryl-[histone H4] + CoA + H(+)</text>
        <dbReference type="Rhea" id="RHEA:50596"/>
        <dbReference type="Rhea" id="RHEA-COMP:12740"/>
        <dbReference type="Rhea" id="RHEA-COMP:12743"/>
        <dbReference type="ChEBI" id="CHEBI:15378"/>
        <dbReference type="ChEBI" id="CHEBI:57287"/>
        <dbReference type="ChEBI" id="CHEBI:57288"/>
        <dbReference type="ChEBI" id="CHEBI:64738"/>
        <dbReference type="ChEBI" id="CHEBI:83690"/>
        <dbReference type="EC" id="2.3.1.257"/>
    </reaction>
</comment>
<comment type="catalytic activity">
    <reaction evidence="10">
        <text>N-terminal L-seryl-[histone H2A] + acetyl-CoA = N-terminal N(alpha)-acetyl-L-seryl-[histone H2A] + CoA + H(+)</text>
        <dbReference type="Rhea" id="RHEA:50600"/>
        <dbReference type="Rhea" id="RHEA-COMP:12742"/>
        <dbReference type="Rhea" id="RHEA-COMP:12744"/>
        <dbReference type="ChEBI" id="CHEBI:15378"/>
        <dbReference type="ChEBI" id="CHEBI:57287"/>
        <dbReference type="ChEBI" id="CHEBI:57288"/>
        <dbReference type="ChEBI" id="CHEBI:64738"/>
        <dbReference type="ChEBI" id="CHEBI:83690"/>
        <dbReference type="EC" id="2.3.1.257"/>
    </reaction>
</comment>
<dbReference type="EC" id="2.3.1.257" evidence="4"/>
<dbReference type="GO" id="GO:1990189">
    <property type="term" value="F:protein N-terminal-serine acetyltransferase activity"/>
    <property type="evidence" value="ECO:0007669"/>
    <property type="project" value="UniProtKB-EC"/>
</dbReference>
<dbReference type="InterPro" id="IPR039949">
    <property type="entry name" value="NAA40"/>
</dbReference>
<dbReference type="Pfam" id="PF00583">
    <property type="entry name" value="Acetyltransf_1"/>
    <property type="match status" value="1"/>
</dbReference>
<name>W4KPI8_HETIT</name>
<evidence type="ECO:0000256" key="10">
    <source>
        <dbReference type="ARBA" id="ARBA00047821"/>
    </source>
</evidence>
<protein>
    <recommendedName>
        <fullName evidence="5">N-alpha-acetyltransferase 40</fullName>
        <ecNumber evidence="4">2.3.1.257</ecNumber>
    </recommendedName>
</protein>
<dbReference type="PANTHER" id="PTHR20531:SF1">
    <property type="entry name" value="N-ALPHA-ACETYLTRANSFERASE 40"/>
    <property type="match status" value="1"/>
</dbReference>
<accession>W4KPI8</accession>
<comment type="similarity">
    <text evidence="3">Belongs to the acetyltransferase family. NAA40 subfamily.</text>
</comment>
<organism evidence="13 14">
    <name type="scientific">Heterobasidion irregulare (strain TC 32-1)</name>
    <dbReference type="NCBI Taxonomy" id="747525"/>
    <lineage>
        <taxon>Eukaryota</taxon>
        <taxon>Fungi</taxon>
        <taxon>Dikarya</taxon>
        <taxon>Basidiomycota</taxon>
        <taxon>Agaricomycotina</taxon>
        <taxon>Agaricomycetes</taxon>
        <taxon>Russulales</taxon>
        <taxon>Bondarzewiaceae</taxon>
        <taxon>Heterobasidion</taxon>
        <taxon>Heterobasidion annosum species complex</taxon>
    </lineage>
</organism>